<keyword evidence="4 7" id="KW-0067">ATP-binding</keyword>
<dbReference type="PANTHER" id="PTHR46743:SF2">
    <property type="entry name" value="TEICHOIC ACIDS EXPORT ATP-BINDING PROTEIN TAGH"/>
    <property type="match status" value="1"/>
</dbReference>
<comment type="caution">
    <text evidence="7">The sequence shown here is derived from an EMBL/GenBank/DDBJ whole genome shotgun (WGS) entry which is preliminary data.</text>
</comment>
<evidence type="ECO:0000256" key="3">
    <source>
        <dbReference type="ARBA" id="ARBA00022741"/>
    </source>
</evidence>
<proteinExistence type="inferred from homology"/>
<accession>A0ABM8V5F5</accession>
<dbReference type="InterPro" id="IPR003439">
    <property type="entry name" value="ABC_transporter-like_ATP-bd"/>
</dbReference>
<evidence type="ECO:0000256" key="2">
    <source>
        <dbReference type="ARBA" id="ARBA00022448"/>
    </source>
</evidence>
<dbReference type="Pfam" id="PF00005">
    <property type="entry name" value="ABC_tran"/>
    <property type="match status" value="1"/>
</dbReference>
<evidence type="ECO:0000259" key="6">
    <source>
        <dbReference type="PROSITE" id="PS50893"/>
    </source>
</evidence>
<dbReference type="InterPro" id="IPR015860">
    <property type="entry name" value="ABC_transpr_TagH-like"/>
</dbReference>
<dbReference type="InterPro" id="IPR017871">
    <property type="entry name" value="ABC_transporter-like_CS"/>
</dbReference>
<keyword evidence="3" id="KW-0547">Nucleotide-binding</keyword>
<evidence type="ECO:0000256" key="1">
    <source>
        <dbReference type="ARBA" id="ARBA00005417"/>
    </source>
</evidence>
<dbReference type="InterPro" id="IPR027417">
    <property type="entry name" value="P-loop_NTPase"/>
</dbReference>
<dbReference type="Proteomes" id="UP000681526">
    <property type="component" value="Unassembled WGS sequence"/>
</dbReference>
<feature type="domain" description="ABC transporter" evidence="6">
    <location>
        <begin position="21"/>
        <end position="244"/>
    </location>
</feature>
<dbReference type="PROSITE" id="PS50893">
    <property type="entry name" value="ABC_TRANSPORTER_2"/>
    <property type="match status" value="1"/>
</dbReference>
<keyword evidence="2" id="KW-0813">Transport</keyword>
<dbReference type="EMBL" id="CAJRAY010000059">
    <property type="protein sequence ID" value="CAG5088730.1"/>
    <property type="molecule type" value="Genomic_DNA"/>
</dbReference>
<protein>
    <submittedName>
        <fullName evidence="7">O-antigen ABC transporter, ATP-binding protein RfbB</fullName>
    </submittedName>
</protein>
<dbReference type="SUPFAM" id="SSF52540">
    <property type="entry name" value="P-loop containing nucleoside triphosphate hydrolases"/>
    <property type="match status" value="1"/>
</dbReference>
<keyword evidence="5" id="KW-1278">Translocase</keyword>
<dbReference type="SMART" id="SM00382">
    <property type="entry name" value="AAA"/>
    <property type="match status" value="1"/>
</dbReference>
<keyword evidence="8" id="KW-1185">Reference proteome</keyword>
<dbReference type="PANTHER" id="PTHR46743">
    <property type="entry name" value="TEICHOIC ACIDS EXPORT ATP-BINDING PROTEIN TAGH"/>
    <property type="match status" value="1"/>
</dbReference>
<dbReference type="InterPro" id="IPR003593">
    <property type="entry name" value="AAA+_ATPase"/>
</dbReference>
<dbReference type="InterPro" id="IPR050683">
    <property type="entry name" value="Bact_Polysacc_Export_ATP-bd"/>
</dbReference>
<dbReference type="Gene3D" id="3.40.50.300">
    <property type="entry name" value="P-loop containing nucleotide triphosphate hydrolases"/>
    <property type="match status" value="1"/>
</dbReference>
<organism evidence="7 8">
    <name type="scientific">Thermobacillus xylanilyticus</name>
    <dbReference type="NCBI Taxonomy" id="76633"/>
    <lineage>
        <taxon>Bacteria</taxon>
        <taxon>Bacillati</taxon>
        <taxon>Bacillota</taxon>
        <taxon>Bacilli</taxon>
        <taxon>Bacillales</taxon>
        <taxon>Paenibacillaceae</taxon>
        <taxon>Thermobacillus</taxon>
    </lineage>
</organism>
<evidence type="ECO:0000256" key="5">
    <source>
        <dbReference type="ARBA" id="ARBA00022967"/>
    </source>
</evidence>
<gene>
    <name evidence="7" type="primary">txxe 2441-rfbB</name>
    <name evidence="7" type="ORF">TXXE_12245</name>
</gene>
<dbReference type="RefSeq" id="WP_213484849.1">
    <property type="nucleotide sequence ID" value="NZ_CAJRAY010000059.1"/>
</dbReference>
<dbReference type="CDD" id="cd03220">
    <property type="entry name" value="ABC_KpsT_Wzt"/>
    <property type="match status" value="1"/>
</dbReference>
<evidence type="ECO:0000313" key="7">
    <source>
        <dbReference type="EMBL" id="CAG5088730.1"/>
    </source>
</evidence>
<evidence type="ECO:0000313" key="8">
    <source>
        <dbReference type="Proteomes" id="UP000681526"/>
    </source>
</evidence>
<reference evidence="7 8" key="1">
    <citation type="submission" date="2021-04" db="EMBL/GenBank/DDBJ databases">
        <authorList>
            <person name="Rakotoarivonina H."/>
        </authorList>
    </citation>
    <scope>NUCLEOTIDE SEQUENCE [LARGE SCALE GENOMIC DNA]</scope>
    <source>
        <strain evidence="7 8">XE</strain>
    </source>
</reference>
<name>A0ABM8V5F5_THEXY</name>
<dbReference type="GO" id="GO:0005524">
    <property type="term" value="F:ATP binding"/>
    <property type="evidence" value="ECO:0007669"/>
    <property type="project" value="UniProtKB-KW"/>
</dbReference>
<dbReference type="PROSITE" id="PS00211">
    <property type="entry name" value="ABC_TRANSPORTER_1"/>
    <property type="match status" value="1"/>
</dbReference>
<evidence type="ECO:0000256" key="4">
    <source>
        <dbReference type="ARBA" id="ARBA00022840"/>
    </source>
</evidence>
<comment type="similarity">
    <text evidence="1">Belongs to the ABC transporter superfamily.</text>
</comment>
<sequence length="244" mass="27099">MDSDIAIEVCNVSMTFNLSKERVDSLKEYVLKMIKGELLYQEFTALSNVSFQVRKKEVLALVGLNGAGKSTLLKIIAGVLKPTKGHVKINGTVAPLIELGAGFNPNLTGRENIFLNGAVLGYSNQFMKEKFEEIVDFSGLHEFIDVPLKNYSSGMLARLGFSIATVVEPEILLVDEALSVGDYRFMQKCEARIQSMIKNGATVLFVSHSTSDIRKICNRALLLERGKVVMIDDVETVLKEYQKR</sequence>